<comment type="caution">
    <text evidence="1">The sequence shown here is derived from an EMBL/GenBank/DDBJ whole genome shotgun (WGS) entry which is preliminary data.</text>
</comment>
<reference evidence="1 2" key="1">
    <citation type="submission" date="2018-08" db="EMBL/GenBank/DDBJ databases">
        <title>A genome reference for cultivated species of the human gut microbiota.</title>
        <authorList>
            <person name="Zou Y."/>
            <person name="Xue W."/>
            <person name="Luo G."/>
        </authorList>
    </citation>
    <scope>NUCLEOTIDE SEQUENCE [LARGE SCALE GENOMIC DNA]</scope>
    <source>
        <strain evidence="1 2">AM37-1AC</strain>
    </source>
</reference>
<name>A0A3R6ATT0_9FIRM</name>
<dbReference type="EMBL" id="QSHO01000034">
    <property type="protein sequence ID" value="RHC11936.1"/>
    <property type="molecule type" value="Genomic_DNA"/>
</dbReference>
<accession>A0A3R6ATT0</accession>
<organism evidence="1 2">
    <name type="scientific">Roseburia intestinalis</name>
    <dbReference type="NCBI Taxonomy" id="166486"/>
    <lineage>
        <taxon>Bacteria</taxon>
        <taxon>Bacillati</taxon>
        <taxon>Bacillota</taxon>
        <taxon>Clostridia</taxon>
        <taxon>Lachnospirales</taxon>
        <taxon>Lachnospiraceae</taxon>
        <taxon>Roseburia</taxon>
    </lineage>
</organism>
<dbReference type="Proteomes" id="UP000283513">
    <property type="component" value="Unassembled WGS sequence"/>
</dbReference>
<proteinExistence type="predicted"/>
<protein>
    <submittedName>
        <fullName evidence="1">Uncharacterized protein</fullName>
    </submittedName>
</protein>
<dbReference type="RefSeq" id="WP_118599588.1">
    <property type="nucleotide sequence ID" value="NZ_JAAILV010000071.1"/>
</dbReference>
<evidence type="ECO:0000313" key="1">
    <source>
        <dbReference type="EMBL" id="RHC11936.1"/>
    </source>
</evidence>
<gene>
    <name evidence="1" type="ORF">DW856_19615</name>
</gene>
<evidence type="ECO:0000313" key="2">
    <source>
        <dbReference type="Proteomes" id="UP000283513"/>
    </source>
</evidence>
<sequence>MSLEERFNKKNSELQQKIEVEIVKVKEGQSKRNMVQLQTILIELQASSRQRNVTLSYPRIIIDSWDYSDQLGVELVELAELYKKI</sequence>
<dbReference type="AlphaFoldDB" id="A0A3R6ATT0"/>